<organism evidence="1 2">
    <name type="scientific">Tumebacillus amylolyticus</name>
    <dbReference type="NCBI Taxonomy" id="2801339"/>
    <lineage>
        <taxon>Bacteria</taxon>
        <taxon>Bacillati</taxon>
        <taxon>Bacillota</taxon>
        <taxon>Bacilli</taxon>
        <taxon>Bacillales</taxon>
        <taxon>Alicyclobacillaceae</taxon>
        <taxon>Tumebacillus</taxon>
    </lineage>
</organism>
<accession>A0ABS1JC21</accession>
<protein>
    <submittedName>
        <fullName evidence="1">FDLD family class I lanthipeptide</fullName>
    </submittedName>
</protein>
<gene>
    <name evidence="1" type="ORF">JJB07_14390</name>
</gene>
<dbReference type="Proteomes" id="UP000602284">
    <property type="component" value="Unassembled WGS sequence"/>
</dbReference>
<dbReference type="NCBIfam" id="NF038155">
    <property type="entry name" value="lanthi_I_FDLD"/>
    <property type="match status" value="1"/>
</dbReference>
<comment type="caution">
    <text evidence="1">The sequence shown here is derived from an EMBL/GenBank/DDBJ whole genome shotgun (WGS) entry which is preliminary data.</text>
</comment>
<evidence type="ECO:0000313" key="1">
    <source>
        <dbReference type="EMBL" id="MBL0387826.1"/>
    </source>
</evidence>
<dbReference type="EMBL" id="JAEQNB010000004">
    <property type="protein sequence ID" value="MBL0387826.1"/>
    <property type="molecule type" value="Genomic_DNA"/>
</dbReference>
<proteinExistence type="predicted"/>
<sequence length="38" mass="4223">MENMFDLDVKVESSNSMDHVADKVEYTGSCLCTISGCY</sequence>
<dbReference type="RefSeq" id="WP_201636213.1">
    <property type="nucleotide sequence ID" value="NZ_JAEQNB010000004.1"/>
</dbReference>
<reference evidence="1 2" key="1">
    <citation type="submission" date="2021-01" db="EMBL/GenBank/DDBJ databases">
        <title>Tumebacillus sp. strain ITR2 16S ribosomal RNA gene Genome sequencing and assembly.</title>
        <authorList>
            <person name="Kang M."/>
        </authorList>
    </citation>
    <scope>NUCLEOTIDE SEQUENCE [LARGE SCALE GENOMIC DNA]</scope>
    <source>
        <strain evidence="1 2">ITR2</strain>
    </source>
</reference>
<name>A0ABS1JC21_9BACL</name>
<evidence type="ECO:0000313" key="2">
    <source>
        <dbReference type="Proteomes" id="UP000602284"/>
    </source>
</evidence>
<keyword evidence="2" id="KW-1185">Reference proteome</keyword>